<protein>
    <recommendedName>
        <fullName evidence="1">DUF4283 domain-containing protein</fullName>
    </recommendedName>
</protein>
<dbReference type="InterPro" id="IPR025558">
    <property type="entry name" value="DUF4283"/>
</dbReference>
<dbReference type="Pfam" id="PF14111">
    <property type="entry name" value="DUF4283"/>
    <property type="match status" value="1"/>
</dbReference>
<gene>
    <name evidence="2" type="ORF">Gogos_003074</name>
</gene>
<reference evidence="2 3" key="1">
    <citation type="journal article" date="2019" name="Genome Biol. Evol.">
        <title>Insights into the evolution of the New World diploid cottons (Gossypium, subgenus Houzingenia) based on genome sequencing.</title>
        <authorList>
            <person name="Grover C.E."/>
            <person name="Arick M.A. 2nd"/>
            <person name="Thrash A."/>
            <person name="Conover J.L."/>
            <person name="Sanders W.S."/>
            <person name="Peterson D.G."/>
            <person name="Frelichowski J.E."/>
            <person name="Scheffler J.A."/>
            <person name="Scheffler B.E."/>
            <person name="Wendel J.F."/>
        </authorList>
    </citation>
    <scope>NUCLEOTIDE SEQUENCE [LARGE SCALE GENOMIC DNA]</scope>
    <source>
        <strain evidence="2">5</strain>
        <tissue evidence="2">Leaf</tissue>
    </source>
</reference>
<sequence length="95" mass="10707">MEDELAQLSINKEEEDTIHIPIDPSSEKGGEFFQLVGCFLTASMIHFSAMKSIMANLWHPIRGVRIRDLGGKKVLVSIFSRHGYGQGFKEFPLDL</sequence>
<comment type="caution">
    <text evidence="2">The sequence shown here is derived from an EMBL/GenBank/DDBJ whole genome shotgun (WGS) entry which is preliminary data.</text>
</comment>
<accession>A0A7J9CLF3</accession>
<dbReference type="OrthoDB" id="994450at2759"/>
<evidence type="ECO:0000313" key="2">
    <source>
        <dbReference type="EMBL" id="MBA0749114.1"/>
    </source>
</evidence>
<evidence type="ECO:0000313" key="3">
    <source>
        <dbReference type="Proteomes" id="UP000593579"/>
    </source>
</evidence>
<dbReference type="EMBL" id="JABEZY010000011">
    <property type="protein sequence ID" value="MBA0749114.1"/>
    <property type="molecule type" value="Genomic_DNA"/>
</dbReference>
<dbReference type="Proteomes" id="UP000593579">
    <property type="component" value="Unassembled WGS sequence"/>
</dbReference>
<feature type="domain" description="DUF4283" evidence="1">
    <location>
        <begin position="35"/>
        <end position="82"/>
    </location>
</feature>
<keyword evidence="3" id="KW-1185">Reference proteome</keyword>
<evidence type="ECO:0000259" key="1">
    <source>
        <dbReference type="Pfam" id="PF14111"/>
    </source>
</evidence>
<organism evidence="2 3">
    <name type="scientific">Gossypium gossypioides</name>
    <name type="common">Mexican cotton</name>
    <name type="synonym">Selera gossypioides</name>
    <dbReference type="NCBI Taxonomy" id="34282"/>
    <lineage>
        <taxon>Eukaryota</taxon>
        <taxon>Viridiplantae</taxon>
        <taxon>Streptophyta</taxon>
        <taxon>Embryophyta</taxon>
        <taxon>Tracheophyta</taxon>
        <taxon>Spermatophyta</taxon>
        <taxon>Magnoliopsida</taxon>
        <taxon>eudicotyledons</taxon>
        <taxon>Gunneridae</taxon>
        <taxon>Pentapetalae</taxon>
        <taxon>rosids</taxon>
        <taxon>malvids</taxon>
        <taxon>Malvales</taxon>
        <taxon>Malvaceae</taxon>
        <taxon>Malvoideae</taxon>
        <taxon>Gossypium</taxon>
    </lineage>
</organism>
<dbReference type="AlphaFoldDB" id="A0A7J9CLF3"/>
<proteinExistence type="predicted"/>
<name>A0A7J9CLF3_GOSGO</name>